<protein>
    <submittedName>
        <fullName evidence="1">Uncharacterized protein</fullName>
    </submittedName>
</protein>
<proteinExistence type="predicted"/>
<evidence type="ECO:0000313" key="2">
    <source>
        <dbReference type="Proteomes" id="UP000800036"/>
    </source>
</evidence>
<organism evidence="1 2">
    <name type="scientific">Bimuria novae-zelandiae CBS 107.79</name>
    <dbReference type="NCBI Taxonomy" id="1447943"/>
    <lineage>
        <taxon>Eukaryota</taxon>
        <taxon>Fungi</taxon>
        <taxon>Dikarya</taxon>
        <taxon>Ascomycota</taxon>
        <taxon>Pezizomycotina</taxon>
        <taxon>Dothideomycetes</taxon>
        <taxon>Pleosporomycetidae</taxon>
        <taxon>Pleosporales</taxon>
        <taxon>Massarineae</taxon>
        <taxon>Didymosphaeriaceae</taxon>
        <taxon>Bimuria</taxon>
    </lineage>
</organism>
<evidence type="ECO:0000313" key="1">
    <source>
        <dbReference type="EMBL" id="KAF1972288.1"/>
    </source>
</evidence>
<dbReference type="EMBL" id="ML976688">
    <property type="protein sequence ID" value="KAF1972288.1"/>
    <property type="molecule type" value="Genomic_DNA"/>
</dbReference>
<name>A0A6A5V5Z9_9PLEO</name>
<dbReference type="AlphaFoldDB" id="A0A6A5V5Z9"/>
<sequence length="111" mass="12026">MTRLKPHQANRGTLRIAAVKPDQASTMVDCEGLRKLLWSPPEGTRSLGFEIRAQFRCSIAAVLVGIVASVSWLPHGQAFQLGIAGIESETMRQKGVCDTTGSPCCRVMSKL</sequence>
<reference evidence="1" key="1">
    <citation type="journal article" date="2020" name="Stud. Mycol.">
        <title>101 Dothideomycetes genomes: a test case for predicting lifestyles and emergence of pathogens.</title>
        <authorList>
            <person name="Haridas S."/>
            <person name="Albert R."/>
            <person name="Binder M."/>
            <person name="Bloem J."/>
            <person name="Labutti K."/>
            <person name="Salamov A."/>
            <person name="Andreopoulos B."/>
            <person name="Baker S."/>
            <person name="Barry K."/>
            <person name="Bills G."/>
            <person name="Bluhm B."/>
            <person name="Cannon C."/>
            <person name="Castanera R."/>
            <person name="Culley D."/>
            <person name="Daum C."/>
            <person name="Ezra D."/>
            <person name="Gonzalez J."/>
            <person name="Henrissat B."/>
            <person name="Kuo A."/>
            <person name="Liang C."/>
            <person name="Lipzen A."/>
            <person name="Lutzoni F."/>
            <person name="Magnuson J."/>
            <person name="Mondo S."/>
            <person name="Nolan M."/>
            <person name="Ohm R."/>
            <person name="Pangilinan J."/>
            <person name="Park H.-J."/>
            <person name="Ramirez L."/>
            <person name="Alfaro M."/>
            <person name="Sun H."/>
            <person name="Tritt A."/>
            <person name="Yoshinaga Y."/>
            <person name="Zwiers L.-H."/>
            <person name="Turgeon B."/>
            <person name="Goodwin S."/>
            <person name="Spatafora J."/>
            <person name="Crous P."/>
            <person name="Grigoriev I."/>
        </authorList>
    </citation>
    <scope>NUCLEOTIDE SEQUENCE</scope>
    <source>
        <strain evidence="1">CBS 107.79</strain>
    </source>
</reference>
<dbReference type="Proteomes" id="UP000800036">
    <property type="component" value="Unassembled WGS sequence"/>
</dbReference>
<gene>
    <name evidence="1" type="ORF">BU23DRAFT_165275</name>
</gene>
<keyword evidence="2" id="KW-1185">Reference proteome</keyword>
<accession>A0A6A5V5Z9</accession>